<gene>
    <name evidence="7" type="ORF">DS031_11645</name>
</gene>
<dbReference type="EMBL" id="QOCW01000011">
    <property type="protein sequence ID" value="RBW69287.1"/>
    <property type="molecule type" value="Genomic_DNA"/>
</dbReference>
<dbReference type="Gene3D" id="3.40.50.1360">
    <property type="match status" value="1"/>
</dbReference>
<dbReference type="InterPro" id="IPR007324">
    <property type="entry name" value="Sugar-bd_dom_put"/>
</dbReference>
<keyword evidence="2" id="KW-0805">Transcription regulation</keyword>
<dbReference type="Pfam" id="PF04198">
    <property type="entry name" value="Sugar-bind"/>
    <property type="match status" value="1"/>
</dbReference>
<dbReference type="Gene3D" id="1.10.10.60">
    <property type="entry name" value="Homeodomain-like"/>
    <property type="match status" value="1"/>
</dbReference>
<reference evidence="7 8" key="1">
    <citation type="submission" date="2018-07" db="EMBL/GenBank/DDBJ databases">
        <title>Lottiidibacillus patelloidae gen. nov., sp. nov., isolated from the intestinal tract of a marine limpet and the reclassification of B. taeanensis BH030017T, B. algicola KMM 3737T and B. hwajinpoensis SW-72T as genus Lottiidibacillus.</title>
        <authorList>
            <person name="Liu R."/>
            <person name="Huang Z."/>
        </authorList>
    </citation>
    <scope>NUCLEOTIDE SEQUENCE [LARGE SCALE GENOMIC DNA]</scope>
    <source>
        <strain evidence="7 8">BH030017</strain>
    </source>
</reference>
<dbReference type="PANTHER" id="PTHR34294:SF1">
    <property type="entry name" value="TRANSCRIPTIONAL REGULATOR LSRR"/>
    <property type="match status" value="1"/>
</dbReference>
<proteinExistence type="inferred from homology"/>
<dbReference type="InterPro" id="IPR012318">
    <property type="entry name" value="HTH_CRP"/>
</dbReference>
<evidence type="ECO:0000259" key="6">
    <source>
        <dbReference type="PROSITE" id="PS51063"/>
    </source>
</evidence>
<keyword evidence="3" id="KW-0238">DNA-binding</keyword>
<comment type="similarity">
    <text evidence="1">Belongs to the SorC transcriptional regulatory family.</text>
</comment>
<organism evidence="7 8">
    <name type="scientific">Bacillus taeanensis</name>
    <dbReference type="NCBI Taxonomy" id="273032"/>
    <lineage>
        <taxon>Bacteria</taxon>
        <taxon>Bacillati</taxon>
        <taxon>Bacillota</taxon>
        <taxon>Bacilli</taxon>
        <taxon>Bacillales</taxon>
        <taxon>Bacillaceae</taxon>
        <taxon>Bacillus</taxon>
    </lineage>
</organism>
<dbReference type="SUPFAM" id="SSF100950">
    <property type="entry name" value="NagB/RpiA/CoA transferase-like"/>
    <property type="match status" value="1"/>
</dbReference>
<dbReference type="GO" id="GO:0006355">
    <property type="term" value="P:regulation of DNA-templated transcription"/>
    <property type="evidence" value="ECO:0007669"/>
    <property type="project" value="InterPro"/>
</dbReference>
<dbReference type="InterPro" id="IPR051054">
    <property type="entry name" value="SorC_transcr_regulators"/>
</dbReference>
<dbReference type="SUPFAM" id="SSF46785">
    <property type="entry name" value="Winged helix' DNA-binding domain"/>
    <property type="match status" value="1"/>
</dbReference>
<feature type="domain" description="HTH crp-type" evidence="6">
    <location>
        <begin position="1"/>
        <end position="58"/>
    </location>
</feature>
<dbReference type="PANTHER" id="PTHR34294">
    <property type="entry name" value="TRANSCRIPTIONAL REGULATOR-RELATED"/>
    <property type="match status" value="1"/>
</dbReference>
<evidence type="ECO:0000313" key="8">
    <source>
        <dbReference type="Proteomes" id="UP000253314"/>
    </source>
</evidence>
<name>A0A366XTQ5_9BACI</name>
<evidence type="ECO:0000259" key="5">
    <source>
        <dbReference type="PROSITE" id="PS50943"/>
    </source>
</evidence>
<dbReference type="InterPro" id="IPR037171">
    <property type="entry name" value="NagB/RpiA_transferase-like"/>
</dbReference>
<feature type="domain" description="HTH cro/C1-type" evidence="5">
    <location>
        <begin position="18"/>
        <end position="40"/>
    </location>
</feature>
<dbReference type="Proteomes" id="UP000253314">
    <property type="component" value="Unassembled WGS sequence"/>
</dbReference>
<sequence length="316" mass="34741">MENDKIQKVIDAAKLYYQLDYSQQEIAKKLGISRPTVSRLLKQAKAEGIVQINIIDPSESGEQLANELIEAFQLKDASVAFIPKFEDMIAKKYLGEEAAIYLNRVVKDQDIIATSWGTTLYEAATIVKHKHVKDVTIVQLNGGVSHSGTKTYATEIIHLLGEAYQAHTQLLPLPAIVDHLVVKQAIEADRHVRKVLDLGKSANIALFSVGVPTADSVIVQAEYLSDEDLNIIHSQSVGEICSRFFDQNGALAHEQLNKRTIGIELNDLTQKEKAILVAGGPRKVEAIYGALQGGYANVLITDQFTAKALLERKSQA</sequence>
<evidence type="ECO:0000256" key="2">
    <source>
        <dbReference type="ARBA" id="ARBA00023015"/>
    </source>
</evidence>
<accession>A0A366XTQ5</accession>
<evidence type="ECO:0000313" key="7">
    <source>
        <dbReference type="EMBL" id="RBW69287.1"/>
    </source>
</evidence>
<keyword evidence="4" id="KW-0804">Transcription</keyword>
<protein>
    <submittedName>
        <fullName evidence="7">RNA polymerase subunit sigma-70</fullName>
    </submittedName>
</protein>
<comment type="caution">
    <text evidence="7">The sequence shown here is derived from an EMBL/GenBank/DDBJ whole genome shotgun (WGS) entry which is preliminary data.</text>
</comment>
<dbReference type="GO" id="GO:0003677">
    <property type="term" value="F:DNA binding"/>
    <property type="evidence" value="ECO:0007669"/>
    <property type="project" value="UniProtKB-KW"/>
</dbReference>
<dbReference type="InterPro" id="IPR036390">
    <property type="entry name" value="WH_DNA-bd_sf"/>
</dbReference>
<dbReference type="InterPro" id="IPR001387">
    <property type="entry name" value="Cro/C1-type_HTH"/>
</dbReference>
<dbReference type="PROSITE" id="PS50943">
    <property type="entry name" value="HTH_CROC1"/>
    <property type="match status" value="1"/>
</dbReference>
<dbReference type="OrthoDB" id="58802at2"/>
<dbReference type="PROSITE" id="PS51063">
    <property type="entry name" value="HTH_CRP_2"/>
    <property type="match status" value="1"/>
</dbReference>
<dbReference type="GO" id="GO:0030246">
    <property type="term" value="F:carbohydrate binding"/>
    <property type="evidence" value="ECO:0007669"/>
    <property type="project" value="InterPro"/>
</dbReference>
<dbReference type="RefSeq" id="WP_113806258.1">
    <property type="nucleotide sequence ID" value="NZ_QOCW01000011.1"/>
</dbReference>
<evidence type="ECO:0000256" key="3">
    <source>
        <dbReference type="ARBA" id="ARBA00023125"/>
    </source>
</evidence>
<dbReference type="Pfam" id="PF13384">
    <property type="entry name" value="HTH_23"/>
    <property type="match status" value="1"/>
</dbReference>
<evidence type="ECO:0000256" key="1">
    <source>
        <dbReference type="ARBA" id="ARBA00010466"/>
    </source>
</evidence>
<dbReference type="AlphaFoldDB" id="A0A366XTQ5"/>
<keyword evidence="8" id="KW-1185">Reference proteome</keyword>
<evidence type="ECO:0000256" key="4">
    <source>
        <dbReference type="ARBA" id="ARBA00023163"/>
    </source>
</evidence>